<dbReference type="EMBL" id="CP091244">
    <property type="protein sequence ID" value="UJS22666.1"/>
    <property type="molecule type" value="Genomic_DNA"/>
</dbReference>
<dbReference type="Gene3D" id="1.25.40.20">
    <property type="entry name" value="Ankyrin repeat-containing domain"/>
    <property type="match status" value="1"/>
</dbReference>
<proteinExistence type="predicted"/>
<reference evidence="1" key="1">
    <citation type="journal article" date="2022" name="Microorganisms">
        <title>Two New Species of Filamentous Sulfur Bacteria of the Genus Thiothrix, Thiothrix winogradskyi sp. nov. and 'Candidatus Thiothrix sulfatifontis' sp. nov.</title>
        <authorList>
            <person name="Ravin N.V."/>
            <person name="Rossetti S."/>
            <person name="Beletsky A.V."/>
            <person name="Kadnikov V.V."/>
            <person name="Rudenko T.S."/>
            <person name="Smolyakov D.D."/>
            <person name="Moskvitina M.I."/>
            <person name="Gureeva M.V."/>
            <person name="Mardanov A.V."/>
            <person name="Grabovich M.Y."/>
        </authorList>
    </citation>
    <scope>NUCLEOTIDE SEQUENCE</scope>
    <source>
        <strain evidence="1">CT3</strain>
    </source>
</reference>
<dbReference type="RefSeq" id="WP_236496344.1">
    <property type="nucleotide sequence ID" value="NZ_CP091244.1"/>
</dbReference>
<keyword evidence="2" id="KW-1185">Reference proteome</keyword>
<organism evidence="1 2">
    <name type="scientific">Thiothrix winogradskyi</name>
    <dbReference type="NCBI Taxonomy" id="96472"/>
    <lineage>
        <taxon>Bacteria</taxon>
        <taxon>Pseudomonadati</taxon>
        <taxon>Pseudomonadota</taxon>
        <taxon>Gammaproteobacteria</taxon>
        <taxon>Thiotrichales</taxon>
        <taxon>Thiotrichaceae</taxon>
        <taxon>Thiothrix</taxon>
    </lineage>
</organism>
<protein>
    <submittedName>
        <fullName evidence="1">Ankyrin repeat domain-containing protein</fullName>
    </submittedName>
</protein>
<sequence>MHKKETFISIEKQNNADKIERLHNAVWLQDYDMIKNILENGENINKLDNDGRTALDIANICKNNTIKDFLISHGAQENNK</sequence>
<dbReference type="InterPro" id="IPR036770">
    <property type="entry name" value="Ankyrin_rpt-contain_sf"/>
</dbReference>
<dbReference type="Proteomes" id="UP001054801">
    <property type="component" value="Chromosome"/>
</dbReference>
<gene>
    <name evidence="1" type="ORF">L2Y54_11990</name>
</gene>
<name>A0ABY3STD9_9GAMM</name>
<evidence type="ECO:0000313" key="2">
    <source>
        <dbReference type="Proteomes" id="UP001054801"/>
    </source>
</evidence>
<dbReference type="SUPFAM" id="SSF48403">
    <property type="entry name" value="Ankyrin repeat"/>
    <property type="match status" value="1"/>
</dbReference>
<evidence type="ECO:0000313" key="1">
    <source>
        <dbReference type="EMBL" id="UJS22666.1"/>
    </source>
</evidence>
<accession>A0ABY3STD9</accession>